<dbReference type="Ensembl" id="ENSCGRT00001014977.1">
    <property type="protein sequence ID" value="ENSCGRP00001010752.1"/>
    <property type="gene ID" value="ENSCGRG00001012562.1"/>
</dbReference>
<proteinExistence type="inferred from homology"/>
<reference evidence="11" key="1">
    <citation type="submission" date="2025-08" db="UniProtKB">
        <authorList>
            <consortium name="Ensembl"/>
        </authorList>
    </citation>
    <scope>IDENTIFICATION</scope>
</reference>
<evidence type="ECO:0000256" key="6">
    <source>
        <dbReference type="ARBA" id="ARBA00023242"/>
    </source>
</evidence>
<dbReference type="InterPro" id="IPR051164">
    <property type="entry name" value="NmrA-like_oxidored"/>
</dbReference>
<evidence type="ECO:0000256" key="1">
    <source>
        <dbReference type="ARBA" id="ARBA00004123"/>
    </source>
</evidence>
<dbReference type="CDD" id="cd05251">
    <property type="entry name" value="NmrA_like_SDR_a"/>
    <property type="match status" value="1"/>
</dbReference>
<sequence length="301" mass="33436">MADKKLVVVFGATGAQGGSVARTLLEDGTFRVRVVTRNPEQRAAQELKLQGAEVVQGDQNDDASMELALTGAHATFIVTNYWEHCSQDREVKQVRGKLLADLAKRLGLHYVVYSGLENIRKLTAGRLAAGHFDGKGEVEEYFRDIGVPMTSVRLPCYFENLLSYFLPQKAADGKSYLLDLPMGDVPMDGMAVSDLGPVVLSLLKKPEEYVGQNIGLSTCKHTAEEYAALLTRHIGKTVHHAKTTPEDYERLGFLGARDLANMFRFYALKPDRNIDLTLQLNPKAQTLDQWLEQHKGDFAQL</sequence>
<keyword evidence="6" id="KW-0539">Nucleus</keyword>
<evidence type="ECO:0000256" key="8">
    <source>
        <dbReference type="ARBA" id="ARBA00060053"/>
    </source>
</evidence>
<keyword evidence="4" id="KW-0963">Cytoplasm</keyword>
<feature type="domain" description="NmrA-like" evidence="10">
    <location>
        <begin position="4"/>
        <end position="281"/>
    </location>
</feature>
<dbReference type="SUPFAM" id="SSF51735">
    <property type="entry name" value="NAD(P)-binding Rossmann-fold domains"/>
    <property type="match status" value="1"/>
</dbReference>
<dbReference type="Proteomes" id="UP000694386">
    <property type="component" value="Unplaced"/>
</dbReference>
<dbReference type="GO" id="GO:0042802">
    <property type="term" value="F:identical protein binding"/>
    <property type="evidence" value="ECO:0007669"/>
    <property type="project" value="Ensembl"/>
</dbReference>
<comment type="subunit">
    <text evidence="9">Homodimer. Interacts with ASS1. Interaction is enhanced by low NADPH/NADP(+) ratios, which results in inhibition of ASS1 activity.</text>
</comment>
<protein>
    <recommendedName>
        <fullName evidence="7">NmrA-like family domain-containing protein 1</fullName>
    </recommendedName>
</protein>
<evidence type="ECO:0000313" key="11">
    <source>
        <dbReference type="Ensembl" id="ENSCGRP00001010752.1"/>
    </source>
</evidence>
<dbReference type="InterPro" id="IPR036291">
    <property type="entry name" value="NAD(P)-bd_dom_sf"/>
</dbReference>
<organism evidence="11 12">
    <name type="scientific">Cricetulus griseus</name>
    <name type="common">Chinese hamster</name>
    <name type="synonym">Cricetulus barabensis griseus</name>
    <dbReference type="NCBI Taxonomy" id="10029"/>
    <lineage>
        <taxon>Eukaryota</taxon>
        <taxon>Metazoa</taxon>
        <taxon>Chordata</taxon>
        <taxon>Craniata</taxon>
        <taxon>Vertebrata</taxon>
        <taxon>Euteleostomi</taxon>
        <taxon>Mammalia</taxon>
        <taxon>Eutheria</taxon>
        <taxon>Euarchontoglires</taxon>
        <taxon>Glires</taxon>
        <taxon>Rodentia</taxon>
        <taxon>Myomorpha</taxon>
        <taxon>Muroidea</taxon>
        <taxon>Cricetidae</taxon>
        <taxon>Cricetinae</taxon>
        <taxon>Cricetulus</taxon>
    </lineage>
</organism>
<dbReference type="Pfam" id="PF05368">
    <property type="entry name" value="NmrA"/>
    <property type="match status" value="1"/>
</dbReference>
<dbReference type="GO" id="GO:0048471">
    <property type="term" value="C:perinuclear region of cytoplasm"/>
    <property type="evidence" value="ECO:0007669"/>
    <property type="project" value="UniProtKB-SubCell"/>
</dbReference>
<dbReference type="GO" id="GO:0005654">
    <property type="term" value="C:nucleoplasm"/>
    <property type="evidence" value="ECO:0007669"/>
    <property type="project" value="Ensembl"/>
</dbReference>
<evidence type="ECO:0000256" key="7">
    <source>
        <dbReference type="ARBA" id="ARBA00040296"/>
    </source>
</evidence>
<keyword evidence="5" id="KW-0521">NADP</keyword>
<dbReference type="AlphaFoldDB" id="A0A8C2QGV8"/>
<dbReference type="FunFam" id="3.40.50.720:FF:000181">
    <property type="entry name" value="NmrA-like family domain-containing protein 1"/>
    <property type="match status" value="1"/>
</dbReference>
<evidence type="ECO:0000256" key="2">
    <source>
        <dbReference type="ARBA" id="ARBA00004556"/>
    </source>
</evidence>
<evidence type="ECO:0000256" key="9">
    <source>
        <dbReference type="ARBA" id="ARBA00062836"/>
    </source>
</evidence>
<reference evidence="11" key="2">
    <citation type="submission" date="2025-09" db="UniProtKB">
        <authorList>
            <consortium name="Ensembl"/>
        </authorList>
    </citation>
    <scope>IDENTIFICATION</scope>
</reference>
<evidence type="ECO:0000256" key="3">
    <source>
        <dbReference type="ARBA" id="ARBA00006328"/>
    </source>
</evidence>
<comment type="similarity">
    <text evidence="3">Belongs to the NmrA-type oxidoreductase family.</text>
</comment>
<dbReference type="PANTHER" id="PTHR42748:SF16">
    <property type="entry name" value="NMRA-LIKE FAMILY DOMAIN-CONTAINING PROTEIN 1"/>
    <property type="match status" value="1"/>
</dbReference>
<accession>A0A8C2QGV8</accession>
<dbReference type="PANTHER" id="PTHR42748">
    <property type="entry name" value="NITROGEN METABOLITE REPRESSION PROTEIN NMRA FAMILY MEMBER"/>
    <property type="match status" value="1"/>
</dbReference>
<name>A0A8C2QGV8_CRIGR</name>
<comment type="subcellular location">
    <subcellularLocation>
        <location evidence="2">Cytoplasm</location>
        <location evidence="2">Perinuclear region</location>
    </subcellularLocation>
    <subcellularLocation>
        <location evidence="1">Nucleus</location>
    </subcellularLocation>
</comment>
<evidence type="ECO:0000256" key="4">
    <source>
        <dbReference type="ARBA" id="ARBA00022490"/>
    </source>
</evidence>
<comment type="function">
    <text evidence="8">Redox sensor protein. Undergoes restructuring and subcellular redistribution in response to changes in intracellular NADPH/NADP(+) levels. At low NADPH concentrations the protein is found mainly as a monomer, and binds argininosuccinate synthase (ASS1), the enzyme involved in nitric oxide synthesis. Association with ASS1 impairs its activity and reduces the production of nitric oxide, which subsecuently prevents apoptosis. Under normal NADPH concentrations, the protein is found as a dimer and hides the binding site for ASS1. The homodimer binds one molecule of NADPH. Has higher affinity for NADPH than for NADP(+). Binding to NADPH is necessary to form a stable dimer.</text>
</comment>
<dbReference type="InterPro" id="IPR008030">
    <property type="entry name" value="NmrA-like"/>
</dbReference>
<evidence type="ECO:0000259" key="10">
    <source>
        <dbReference type="Pfam" id="PF05368"/>
    </source>
</evidence>
<dbReference type="Gene3D" id="3.40.50.720">
    <property type="entry name" value="NAD(P)-binding Rossmann-like Domain"/>
    <property type="match status" value="1"/>
</dbReference>
<evidence type="ECO:0000313" key="12">
    <source>
        <dbReference type="Proteomes" id="UP000694386"/>
    </source>
</evidence>
<dbReference type="Gene3D" id="3.90.25.10">
    <property type="entry name" value="UDP-galactose 4-epimerase, domain 1"/>
    <property type="match status" value="1"/>
</dbReference>
<evidence type="ECO:0000256" key="5">
    <source>
        <dbReference type="ARBA" id="ARBA00022857"/>
    </source>
</evidence>